<feature type="domain" description="NADP-dependent oxidoreductase" evidence="1">
    <location>
        <begin position="3"/>
        <end position="264"/>
    </location>
</feature>
<dbReference type="SUPFAM" id="SSF51430">
    <property type="entry name" value="NAD(P)-linked oxidoreductase"/>
    <property type="match status" value="1"/>
</dbReference>
<gene>
    <name evidence="2" type="ORF">LXT13_17075</name>
</gene>
<dbReference type="InterPro" id="IPR023210">
    <property type="entry name" value="NADP_OxRdtase_dom"/>
</dbReference>
<evidence type="ECO:0000313" key="2">
    <source>
        <dbReference type="EMBL" id="MCE4556110.1"/>
    </source>
</evidence>
<evidence type="ECO:0000313" key="3">
    <source>
        <dbReference type="Proteomes" id="UP001200741"/>
    </source>
</evidence>
<protein>
    <submittedName>
        <fullName evidence="2">Aldo/keto reductase</fullName>
    </submittedName>
</protein>
<evidence type="ECO:0000259" key="1">
    <source>
        <dbReference type="Pfam" id="PF00248"/>
    </source>
</evidence>
<dbReference type="InterPro" id="IPR036812">
    <property type="entry name" value="NAD(P)_OxRdtase_dom_sf"/>
</dbReference>
<organism evidence="2 3">
    <name type="scientific">Pelomonas cellulosilytica</name>
    <dbReference type="NCBI Taxonomy" id="2906762"/>
    <lineage>
        <taxon>Bacteria</taxon>
        <taxon>Pseudomonadati</taxon>
        <taxon>Pseudomonadota</taxon>
        <taxon>Betaproteobacteria</taxon>
        <taxon>Burkholderiales</taxon>
        <taxon>Sphaerotilaceae</taxon>
        <taxon>Roseateles</taxon>
    </lineage>
</organism>
<reference evidence="2 3" key="1">
    <citation type="submission" date="2021-12" db="EMBL/GenBank/DDBJ databases">
        <title>Genome seq of P8.</title>
        <authorList>
            <person name="Seo T."/>
        </authorList>
    </citation>
    <scope>NUCLEOTIDE SEQUENCE [LARGE SCALE GENOMIC DNA]</scope>
    <source>
        <strain evidence="2 3">P8</strain>
    </source>
</reference>
<dbReference type="PANTHER" id="PTHR43312">
    <property type="entry name" value="D-THREO-ALDOSE 1-DEHYDROGENASE"/>
    <property type="match status" value="1"/>
</dbReference>
<sequence>MELAIGTVQFGLAYGVVGSGQRVDDAMAAAILDAAWQQGVRTLDTAAAYGDIEQRLAGLCGSHAFKVVSKVRPLGAVVGSEARIAAVRDSVAASIDRLGSRLHALMFHSAADLLADDGPALWDAALTALAGRDVLAGVSCYGPEELLTLCERLDIRLAQLPANALDQRLHDTLADAAQAARLAGVALHVRSAFLQGLLLSPGRGAERVPAAAAALRRWQDRCHSAALDGATAALGVVKALPNTQACVVGIETLAQWQEVNAAWARATPLRWPELACSDPQAYDPRLWSKT</sequence>
<dbReference type="Pfam" id="PF00248">
    <property type="entry name" value="Aldo_ket_red"/>
    <property type="match status" value="1"/>
</dbReference>
<name>A0ABS8Y2I4_9BURK</name>
<keyword evidence="3" id="KW-1185">Reference proteome</keyword>
<accession>A0ABS8Y2I4</accession>
<dbReference type="Proteomes" id="UP001200741">
    <property type="component" value="Unassembled WGS sequence"/>
</dbReference>
<proteinExistence type="predicted"/>
<dbReference type="CDD" id="cd19097">
    <property type="entry name" value="AKR_unchar"/>
    <property type="match status" value="1"/>
</dbReference>
<dbReference type="InterPro" id="IPR053135">
    <property type="entry name" value="AKR2_Oxidoreductase"/>
</dbReference>
<comment type="caution">
    <text evidence="2">The sequence shown here is derived from an EMBL/GenBank/DDBJ whole genome shotgun (WGS) entry which is preliminary data.</text>
</comment>
<dbReference type="PANTHER" id="PTHR43312:SF1">
    <property type="entry name" value="NADP-DEPENDENT OXIDOREDUCTASE DOMAIN-CONTAINING PROTEIN"/>
    <property type="match status" value="1"/>
</dbReference>
<dbReference type="RefSeq" id="WP_233373150.1">
    <property type="nucleotide sequence ID" value="NZ_JAJTWU010000006.1"/>
</dbReference>
<dbReference type="Gene3D" id="3.20.20.100">
    <property type="entry name" value="NADP-dependent oxidoreductase domain"/>
    <property type="match status" value="1"/>
</dbReference>
<dbReference type="EMBL" id="JAJTWU010000006">
    <property type="protein sequence ID" value="MCE4556110.1"/>
    <property type="molecule type" value="Genomic_DNA"/>
</dbReference>